<evidence type="ECO:0000256" key="1">
    <source>
        <dbReference type="SAM" id="MobiDB-lite"/>
    </source>
</evidence>
<dbReference type="EMBL" id="JAPTSV010000010">
    <property type="protein sequence ID" value="KAJ1523667.1"/>
    <property type="molecule type" value="Genomic_DNA"/>
</dbReference>
<name>A0AAV7XDD1_9NEOP</name>
<evidence type="ECO:0000313" key="3">
    <source>
        <dbReference type="Proteomes" id="UP001075354"/>
    </source>
</evidence>
<organism evidence="2 3">
    <name type="scientific">Megalurothrips usitatus</name>
    <name type="common">bean blossom thrips</name>
    <dbReference type="NCBI Taxonomy" id="439358"/>
    <lineage>
        <taxon>Eukaryota</taxon>
        <taxon>Metazoa</taxon>
        <taxon>Ecdysozoa</taxon>
        <taxon>Arthropoda</taxon>
        <taxon>Hexapoda</taxon>
        <taxon>Insecta</taxon>
        <taxon>Pterygota</taxon>
        <taxon>Neoptera</taxon>
        <taxon>Paraneoptera</taxon>
        <taxon>Thysanoptera</taxon>
        <taxon>Terebrantia</taxon>
        <taxon>Thripoidea</taxon>
        <taxon>Thripidae</taxon>
        <taxon>Megalurothrips</taxon>
    </lineage>
</organism>
<feature type="region of interest" description="Disordered" evidence="1">
    <location>
        <begin position="64"/>
        <end position="166"/>
    </location>
</feature>
<comment type="caution">
    <text evidence="2">The sequence shown here is derived from an EMBL/GenBank/DDBJ whole genome shotgun (WGS) entry which is preliminary data.</text>
</comment>
<dbReference type="AlphaFoldDB" id="A0AAV7XDD1"/>
<accession>A0AAV7XDD1</accession>
<reference evidence="2" key="1">
    <citation type="submission" date="2022-12" db="EMBL/GenBank/DDBJ databases">
        <title>Chromosome-level genome assembly of the bean flower thrips Megalurothrips usitatus.</title>
        <authorList>
            <person name="Ma L."/>
            <person name="Liu Q."/>
            <person name="Li H."/>
            <person name="Cai W."/>
        </authorList>
    </citation>
    <scope>NUCLEOTIDE SEQUENCE</scope>
    <source>
        <strain evidence="2">Cailab_2022a</strain>
    </source>
</reference>
<feature type="compositionally biased region" description="Basic and acidic residues" evidence="1">
    <location>
        <begin position="132"/>
        <end position="153"/>
    </location>
</feature>
<proteinExistence type="predicted"/>
<sequence>MASTAAAVKRLDALFRDVRVSDDDDGGLGQVTVELSADRNCDVHGLHQHGGGRRGSLGNILRTRRNSVSPRRDSVPHTTYLTRRRDSIGGLGSLSPLPKESLDHPSAFPTTLRRESTAGGVLAPRPGLPGDAGKRRFSTDSLDGRRNSWDPSRRGSSSSSGGWDDPLWEERAADVKVHVAVVVVAVEAVTHSVRAL</sequence>
<gene>
    <name evidence="2" type="ORF">ONE63_001507</name>
</gene>
<feature type="compositionally biased region" description="Low complexity" evidence="1">
    <location>
        <begin position="154"/>
        <end position="165"/>
    </location>
</feature>
<protein>
    <submittedName>
        <fullName evidence="2">Uncharacterized protein</fullName>
    </submittedName>
</protein>
<evidence type="ECO:0000313" key="2">
    <source>
        <dbReference type="EMBL" id="KAJ1523667.1"/>
    </source>
</evidence>
<keyword evidence="3" id="KW-1185">Reference proteome</keyword>
<dbReference type="Proteomes" id="UP001075354">
    <property type="component" value="Chromosome 10"/>
</dbReference>